<evidence type="ECO:0000256" key="2">
    <source>
        <dbReference type="ARBA" id="ARBA00023125"/>
    </source>
</evidence>
<dbReference type="PROSITE" id="PS51078">
    <property type="entry name" value="ICLR_ED"/>
    <property type="match status" value="1"/>
</dbReference>
<dbReference type="Gene3D" id="1.10.10.10">
    <property type="entry name" value="Winged helix-like DNA-binding domain superfamily/Winged helix DNA-binding domain"/>
    <property type="match status" value="1"/>
</dbReference>
<proteinExistence type="predicted"/>
<dbReference type="InterPro" id="IPR050707">
    <property type="entry name" value="HTH_MetabolicPath_Reg"/>
</dbReference>
<evidence type="ECO:0000256" key="1">
    <source>
        <dbReference type="ARBA" id="ARBA00023015"/>
    </source>
</evidence>
<dbReference type="Pfam" id="PF01614">
    <property type="entry name" value="IclR_C"/>
    <property type="match status" value="1"/>
</dbReference>
<evidence type="ECO:0000313" key="7">
    <source>
        <dbReference type="Proteomes" id="UP000223759"/>
    </source>
</evidence>
<dbReference type="OrthoDB" id="9807558at2"/>
<accession>A0A1R3VQ97</accession>
<dbReference type="GO" id="GO:0003677">
    <property type="term" value="F:DNA binding"/>
    <property type="evidence" value="ECO:0007669"/>
    <property type="project" value="UniProtKB-KW"/>
</dbReference>
<dbReference type="Pfam" id="PF09339">
    <property type="entry name" value="HTH_IclR"/>
    <property type="match status" value="1"/>
</dbReference>
<keyword evidence="2" id="KW-0238">DNA-binding</keyword>
<organism evidence="6 7">
    <name type="scientific">Ectothiorhodosinus mongolicus</name>
    <dbReference type="NCBI Taxonomy" id="233100"/>
    <lineage>
        <taxon>Bacteria</taxon>
        <taxon>Pseudomonadati</taxon>
        <taxon>Pseudomonadota</taxon>
        <taxon>Gammaproteobacteria</taxon>
        <taxon>Chromatiales</taxon>
        <taxon>Ectothiorhodospiraceae</taxon>
        <taxon>Ectothiorhodosinus</taxon>
    </lineage>
</organism>
<dbReference type="PROSITE" id="PS51077">
    <property type="entry name" value="HTH_ICLR"/>
    <property type="match status" value="1"/>
</dbReference>
<keyword evidence="1" id="KW-0805">Transcription regulation</keyword>
<keyword evidence="7" id="KW-1185">Reference proteome</keyword>
<dbReference type="InterPro" id="IPR014757">
    <property type="entry name" value="Tscrpt_reg_IclR_C"/>
</dbReference>
<dbReference type="InterPro" id="IPR005471">
    <property type="entry name" value="Tscrpt_reg_IclR_N"/>
</dbReference>
<protein>
    <submittedName>
        <fullName evidence="6">Transcriptional regulator, IclR family</fullName>
    </submittedName>
</protein>
<dbReference type="PANTHER" id="PTHR30136:SF35">
    <property type="entry name" value="HTH-TYPE TRANSCRIPTIONAL REGULATOR RV1719"/>
    <property type="match status" value="1"/>
</dbReference>
<dbReference type="GO" id="GO:0045892">
    <property type="term" value="P:negative regulation of DNA-templated transcription"/>
    <property type="evidence" value="ECO:0007669"/>
    <property type="project" value="TreeGrafter"/>
</dbReference>
<dbReference type="AlphaFoldDB" id="A0A1R3VQ97"/>
<evidence type="ECO:0000259" key="4">
    <source>
        <dbReference type="PROSITE" id="PS51077"/>
    </source>
</evidence>
<dbReference type="EMBL" id="FTPK01000001">
    <property type="protein sequence ID" value="SIT65733.1"/>
    <property type="molecule type" value="Genomic_DNA"/>
</dbReference>
<dbReference type="Gene3D" id="3.30.450.40">
    <property type="match status" value="1"/>
</dbReference>
<feature type="domain" description="HTH iclR-type" evidence="4">
    <location>
        <begin position="11"/>
        <end position="72"/>
    </location>
</feature>
<dbReference type="PANTHER" id="PTHR30136">
    <property type="entry name" value="HELIX-TURN-HELIX TRANSCRIPTIONAL REGULATOR, ICLR FAMILY"/>
    <property type="match status" value="1"/>
</dbReference>
<dbReference type="InterPro" id="IPR036390">
    <property type="entry name" value="WH_DNA-bd_sf"/>
</dbReference>
<evidence type="ECO:0000259" key="5">
    <source>
        <dbReference type="PROSITE" id="PS51078"/>
    </source>
</evidence>
<name>A0A1R3VQ97_9GAMM</name>
<gene>
    <name evidence="6" type="ORF">SAMN05216526_0184</name>
</gene>
<dbReference type="SMART" id="SM00346">
    <property type="entry name" value="HTH_ICLR"/>
    <property type="match status" value="1"/>
</dbReference>
<evidence type="ECO:0000256" key="3">
    <source>
        <dbReference type="ARBA" id="ARBA00023163"/>
    </source>
</evidence>
<dbReference type="SUPFAM" id="SSF46785">
    <property type="entry name" value="Winged helix' DNA-binding domain"/>
    <property type="match status" value="1"/>
</dbReference>
<dbReference type="GO" id="GO:0003700">
    <property type="term" value="F:DNA-binding transcription factor activity"/>
    <property type="evidence" value="ECO:0007669"/>
    <property type="project" value="TreeGrafter"/>
</dbReference>
<dbReference type="InterPro" id="IPR036388">
    <property type="entry name" value="WH-like_DNA-bd_sf"/>
</dbReference>
<dbReference type="RefSeq" id="WP_076754146.1">
    <property type="nucleotide sequence ID" value="NZ_CP023018.1"/>
</dbReference>
<dbReference type="Proteomes" id="UP000223759">
    <property type="component" value="Unassembled WGS sequence"/>
</dbReference>
<dbReference type="STRING" id="233100.SAMN05216526_0184"/>
<sequence length="253" mass="27624">MPPSEARSQSIQVIDRAAELLEVLGRYTQGANLKVLAIEAGLHPSTAYRILTSLHAHDFVVRDEQGAYSLGPAFIKFASRVRSDLDLRSIARPEMDRLLGQVGETVNLTLREGDKVIYVERALPDRMMRVEQLIGSRAPLHVTAVGKILLGDAGEEETRSYARRTGLPSYTVHTINDADTLVRVTKLAQKEGFALDDQEAEIGVGCIGVLIRDSSGNAIAGLSISAPLERRKDDWAALLKGSAARISERLGFH</sequence>
<dbReference type="InterPro" id="IPR029016">
    <property type="entry name" value="GAF-like_dom_sf"/>
</dbReference>
<reference evidence="6 7" key="1">
    <citation type="submission" date="2017-01" db="EMBL/GenBank/DDBJ databases">
        <authorList>
            <person name="Mah S.A."/>
            <person name="Swanson W.J."/>
            <person name="Moy G.W."/>
            <person name="Vacquier V.D."/>
        </authorList>
    </citation>
    <scope>NUCLEOTIDE SEQUENCE [LARGE SCALE GENOMIC DNA]</scope>
    <source>
        <strain evidence="6 7">M9</strain>
    </source>
</reference>
<dbReference type="SUPFAM" id="SSF55781">
    <property type="entry name" value="GAF domain-like"/>
    <property type="match status" value="1"/>
</dbReference>
<keyword evidence="3" id="KW-0804">Transcription</keyword>
<feature type="domain" description="IclR-ED" evidence="5">
    <location>
        <begin position="73"/>
        <end position="252"/>
    </location>
</feature>
<evidence type="ECO:0000313" key="6">
    <source>
        <dbReference type="EMBL" id="SIT65733.1"/>
    </source>
</evidence>